<dbReference type="PANTHER" id="PTHR48021">
    <property type="match status" value="1"/>
</dbReference>
<evidence type="ECO:0000256" key="1">
    <source>
        <dbReference type="ARBA" id="ARBA00004370"/>
    </source>
</evidence>
<keyword evidence="3" id="KW-0762">Sugar transport</keyword>
<comment type="subcellular location">
    <subcellularLocation>
        <location evidence="1">Membrane</location>
    </subcellularLocation>
</comment>
<gene>
    <name evidence="9" type="ORF">LSALG_LOCUS1386</name>
</gene>
<keyword evidence="3" id="KW-0813">Transport</keyword>
<dbReference type="Gene3D" id="1.20.1250.20">
    <property type="entry name" value="MFS general substrate transporter like domains"/>
    <property type="match status" value="1"/>
</dbReference>
<dbReference type="PANTHER" id="PTHR48021:SF43">
    <property type="entry name" value="SUGAR TRANSPORTER ESL1"/>
    <property type="match status" value="1"/>
</dbReference>
<sequence>MILVFIYIIISFGDWCKTISFGKVNSYVHRSIKRKNKLITTILQCHLKNTLSLFICHIVLIGQLPWGLSKMFCLLGWLAILNSKFSWLMDVGRLSIGYGIGVLYYVVPVYIAEIQPQNLHGAFTTVNQLLITTPFIVDDMHLSICNVASGNFHSLANTNQFGFRGDAKLSLKAIYQLLP</sequence>
<keyword evidence="6 8" id="KW-0472">Membrane</keyword>
<evidence type="ECO:0000256" key="4">
    <source>
        <dbReference type="ARBA" id="ARBA00022692"/>
    </source>
</evidence>
<protein>
    <submittedName>
        <fullName evidence="9">Uncharacterized protein</fullName>
    </submittedName>
</protein>
<accession>A0AA35UNA7</accession>
<dbReference type="GO" id="GO:0022857">
    <property type="term" value="F:transmembrane transporter activity"/>
    <property type="evidence" value="ECO:0007669"/>
    <property type="project" value="InterPro"/>
</dbReference>
<evidence type="ECO:0000313" key="9">
    <source>
        <dbReference type="EMBL" id="CAI9260554.1"/>
    </source>
</evidence>
<feature type="transmembrane region" description="Helical" evidence="8">
    <location>
        <begin position="66"/>
        <end position="82"/>
    </location>
</feature>
<dbReference type="Pfam" id="PF00083">
    <property type="entry name" value="Sugar_tr"/>
    <property type="match status" value="1"/>
</dbReference>
<dbReference type="InterPro" id="IPR050549">
    <property type="entry name" value="MFS_Trehalose_Transporter"/>
</dbReference>
<name>A0AA35UNA7_LACSI</name>
<organism evidence="9 10">
    <name type="scientific">Lactuca saligna</name>
    <name type="common">Willowleaf lettuce</name>
    <dbReference type="NCBI Taxonomy" id="75948"/>
    <lineage>
        <taxon>Eukaryota</taxon>
        <taxon>Viridiplantae</taxon>
        <taxon>Streptophyta</taxon>
        <taxon>Embryophyta</taxon>
        <taxon>Tracheophyta</taxon>
        <taxon>Spermatophyta</taxon>
        <taxon>Magnoliopsida</taxon>
        <taxon>eudicotyledons</taxon>
        <taxon>Gunneridae</taxon>
        <taxon>Pentapetalae</taxon>
        <taxon>asterids</taxon>
        <taxon>campanulids</taxon>
        <taxon>Asterales</taxon>
        <taxon>Asteraceae</taxon>
        <taxon>Cichorioideae</taxon>
        <taxon>Cichorieae</taxon>
        <taxon>Lactucinae</taxon>
        <taxon>Lactuca</taxon>
    </lineage>
</organism>
<comment type="similarity">
    <text evidence="2">Belongs to the major facilitator superfamily. Sugar transporter (TC 2.A.1.1) family.</text>
</comment>
<evidence type="ECO:0000256" key="6">
    <source>
        <dbReference type="ARBA" id="ARBA00023136"/>
    </source>
</evidence>
<dbReference type="EMBL" id="OX465086">
    <property type="protein sequence ID" value="CAI9260554.1"/>
    <property type="molecule type" value="Genomic_DNA"/>
</dbReference>
<dbReference type="Proteomes" id="UP001177003">
    <property type="component" value="Chromosome 0"/>
</dbReference>
<dbReference type="GO" id="GO:0016020">
    <property type="term" value="C:membrane"/>
    <property type="evidence" value="ECO:0007669"/>
    <property type="project" value="UniProtKB-SubCell"/>
</dbReference>
<evidence type="ECO:0000256" key="7">
    <source>
        <dbReference type="ARBA" id="ARBA00044504"/>
    </source>
</evidence>
<evidence type="ECO:0000313" key="10">
    <source>
        <dbReference type="Proteomes" id="UP001177003"/>
    </source>
</evidence>
<feature type="transmembrane region" description="Helical" evidence="8">
    <location>
        <begin position="94"/>
        <end position="112"/>
    </location>
</feature>
<proteinExistence type="inferred from homology"/>
<evidence type="ECO:0000256" key="8">
    <source>
        <dbReference type="SAM" id="Phobius"/>
    </source>
</evidence>
<dbReference type="InterPro" id="IPR036259">
    <property type="entry name" value="MFS_trans_sf"/>
</dbReference>
<keyword evidence="10" id="KW-1185">Reference proteome</keyword>
<evidence type="ECO:0000256" key="5">
    <source>
        <dbReference type="ARBA" id="ARBA00022989"/>
    </source>
</evidence>
<keyword evidence="5 8" id="KW-1133">Transmembrane helix</keyword>
<reference evidence="9" key="1">
    <citation type="submission" date="2023-04" db="EMBL/GenBank/DDBJ databases">
        <authorList>
            <person name="Vijverberg K."/>
            <person name="Xiong W."/>
            <person name="Schranz E."/>
        </authorList>
    </citation>
    <scope>NUCLEOTIDE SEQUENCE</scope>
</reference>
<dbReference type="AlphaFoldDB" id="A0AA35UNA7"/>
<evidence type="ECO:0000256" key="3">
    <source>
        <dbReference type="ARBA" id="ARBA00022597"/>
    </source>
</evidence>
<dbReference type="InterPro" id="IPR005828">
    <property type="entry name" value="MFS_sugar_transport-like"/>
</dbReference>
<comment type="similarity">
    <text evidence="7">Belongs to the major facilitator superfamily. Phosphate:H(+) symporter (TC 2.A.1.9) family.</text>
</comment>
<evidence type="ECO:0000256" key="2">
    <source>
        <dbReference type="ARBA" id="ARBA00010992"/>
    </source>
</evidence>
<keyword evidence="4 8" id="KW-0812">Transmembrane</keyword>